<dbReference type="InterPro" id="IPR014857">
    <property type="entry name" value="Nse1_RING_C4HC3-type"/>
</dbReference>
<dbReference type="InterPro" id="IPR036388">
    <property type="entry name" value="WH-like_DNA-bd_sf"/>
</dbReference>
<protein>
    <recommendedName>
        <fullName evidence="5 16">Non-structural maintenance of chromosomes element 1 homolog</fullName>
        <ecNumber evidence="4 16">2.3.2.27</ecNumber>
    </recommendedName>
</protein>
<dbReference type="EMBL" id="GEBQ01024265">
    <property type="protein sequence ID" value="JAT15712.1"/>
    <property type="molecule type" value="Transcribed_RNA"/>
</dbReference>
<dbReference type="GO" id="GO:0000724">
    <property type="term" value="P:double-strand break repair via homologous recombination"/>
    <property type="evidence" value="ECO:0007669"/>
    <property type="project" value="TreeGrafter"/>
</dbReference>
<keyword evidence="12 16" id="KW-0233">DNA recombination</keyword>
<comment type="similarity">
    <text evidence="3 16">Belongs to the NSE1 family.</text>
</comment>
<evidence type="ECO:0000256" key="3">
    <source>
        <dbReference type="ARBA" id="ARBA00010258"/>
    </source>
</evidence>
<evidence type="ECO:0000256" key="9">
    <source>
        <dbReference type="ARBA" id="ARBA00022771"/>
    </source>
</evidence>
<name>A0A1B6KW66_9HEMI</name>
<dbReference type="EMBL" id="GEBQ01010799">
    <property type="protein sequence ID" value="JAT29178.1"/>
    <property type="molecule type" value="Transcribed_RNA"/>
</dbReference>
<keyword evidence="6 16" id="KW-0808">Transferase</keyword>
<gene>
    <name evidence="19" type="ORF">g.35459</name>
    <name evidence="18" type="ORF">g.35460</name>
</gene>
<dbReference type="GO" id="GO:0005634">
    <property type="term" value="C:nucleus"/>
    <property type="evidence" value="ECO:0007669"/>
    <property type="project" value="UniProtKB-SubCell"/>
</dbReference>
<organism evidence="18">
    <name type="scientific">Graphocephala atropunctata</name>
    <dbReference type="NCBI Taxonomy" id="36148"/>
    <lineage>
        <taxon>Eukaryota</taxon>
        <taxon>Metazoa</taxon>
        <taxon>Ecdysozoa</taxon>
        <taxon>Arthropoda</taxon>
        <taxon>Hexapoda</taxon>
        <taxon>Insecta</taxon>
        <taxon>Pterygota</taxon>
        <taxon>Neoptera</taxon>
        <taxon>Paraneoptera</taxon>
        <taxon>Hemiptera</taxon>
        <taxon>Auchenorrhyncha</taxon>
        <taxon>Membracoidea</taxon>
        <taxon>Cicadellidae</taxon>
        <taxon>Cicadellinae</taxon>
        <taxon>Cicadellini</taxon>
        <taxon>Graphocephala</taxon>
    </lineage>
</organism>
<dbReference type="AlphaFoldDB" id="A0A1B6KW66"/>
<evidence type="ECO:0000256" key="11">
    <source>
        <dbReference type="ARBA" id="ARBA00022833"/>
    </source>
</evidence>
<dbReference type="CDD" id="cd16448">
    <property type="entry name" value="RING-H2"/>
    <property type="match status" value="1"/>
</dbReference>
<dbReference type="SUPFAM" id="SSF57850">
    <property type="entry name" value="RING/U-box"/>
    <property type="match status" value="1"/>
</dbReference>
<keyword evidence="8 16" id="KW-0227">DNA damage</keyword>
<dbReference type="Pfam" id="PF08746">
    <property type="entry name" value="zf-RING-like"/>
    <property type="match status" value="1"/>
</dbReference>
<dbReference type="Pfam" id="PF07574">
    <property type="entry name" value="SMC_Nse1"/>
    <property type="match status" value="1"/>
</dbReference>
<evidence type="ECO:0000256" key="5">
    <source>
        <dbReference type="ARBA" id="ARBA00019422"/>
    </source>
</evidence>
<evidence type="ECO:0000256" key="7">
    <source>
        <dbReference type="ARBA" id="ARBA00022723"/>
    </source>
</evidence>
<accession>A0A1B6KW66</accession>
<dbReference type="GO" id="GO:0008270">
    <property type="term" value="F:zinc ion binding"/>
    <property type="evidence" value="ECO:0007669"/>
    <property type="project" value="UniProtKB-KW"/>
</dbReference>
<evidence type="ECO:0000256" key="16">
    <source>
        <dbReference type="RuleBase" id="RU368018"/>
    </source>
</evidence>
<evidence type="ECO:0000313" key="19">
    <source>
        <dbReference type="EMBL" id="JAT29178.1"/>
    </source>
</evidence>
<keyword evidence="9 15" id="KW-0863">Zinc-finger</keyword>
<evidence type="ECO:0000313" key="18">
    <source>
        <dbReference type="EMBL" id="JAT15712.1"/>
    </source>
</evidence>
<keyword evidence="11 16" id="KW-0862">Zinc</keyword>
<dbReference type="Gene3D" id="3.90.1150.220">
    <property type="match status" value="1"/>
</dbReference>
<evidence type="ECO:0000256" key="14">
    <source>
        <dbReference type="ARBA" id="ARBA00023242"/>
    </source>
</evidence>
<dbReference type="GO" id="GO:0061630">
    <property type="term" value="F:ubiquitin protein ligase activity"/>
    <property type="evidence" value="ECO:0007669"/>
    <property type="project" value="UniProtKB-EC"/>
</dbReference>
<dbReference type="PANTHER" id="PTHR20973:SF0">
    <property type="entry name" value="NON-STRUCTURAL MAINTENANCE OF CHROMOSOMES ELEMENT 1 HOMOLOG"/>
    <property type="match status" value="1"/>
</dbReference>
<dbReference type="EC" id="2.3.2.27" evidence="4 16"/>
<evidence type="ECO:0000256" key="2">
    <source>
        <dbReference type="ARBA" id="ARBA00004123"/>
    </source>
</evidence>
<comment type="catalytic activity">
    <reaction evidence="1 16">
        <text>S-ubiquitinyl-[E2 ubiquitin-conjugating enzyme]-L-cysteine + [acceptor protein]-L-lysine = [E2 ubiquitin-conjugating enzyme]-L-cysteine + N(6)-ubiquitinyl-[acceptor protein]-L-lysine.</text>
        <dbReference type="EC" id="2.3.2.27"/>
    </reaction>
</comment>
<sequence length="235" mass="26852">MGSRSRRNRQVDESMDVDEEPFGSRHQLMLQYLLHERMIKKVDLIRVHRDLFEGESELQSVLATITTKIKPLKMDIKQVICDLTGETYFVLFQTTGESFFPKCCIFTTSQLEFIKQIIIGIVLSTDGAVGKIQSINSCKTMSKSEAGDAIEYFVKEKIFMEVSKLGLCLSPLAVVEFEPYLRTGFDGNLLVCDLCKQLVFVGKTCDNCEQKVHLHCLDKWIKSERSECPLCHHKL</sequence>
<evidence type="ECO:0000256" key="6">
    <source>
        <dbReference type="ARBA" id="ARBA00022679"/>
    </source>
</evidence>
<dbReference type="InterPro" id="IPR001841">
    <property type="entry name" value="Znf_RING"/>
</dbReference>
<evidence type="ECO:0000256" key="4">
    <source>
        <dbReference type="ARBA" id="ARBA00012483"/>
    </source>
</evidence>
<evidence type="ECO:0000259" key="17">
    <source>
        <dbReference type="PROSITE" id="PS50089"/>
    </source>
</evidence>
<evidence type="ECO:0000256" key="12">
    <source>
        <dbReference type="ARBA" id="ARBA00023172"/>
    </source>
</evidence>
<keyword evidence="10 16" id="KW-0833">Ubl conjugation pathway</keyword>
<comment type="subcellular location">
    <subcellularLocation>
        <location evidence="2 16">Nucleus</location>
    </subcellularLocation>
</comment>
<comment type="subunit">
    <text evidence="16">Component of the Smc5-Smc6 complex.</text>
</comment>
<dbReference type="PROSITE" id="PS50089">
    <property type="entry name" value="ZF_RING_2"/>
    <property type="match status" value="1"/>
</dbReference>
<dbReference type="InterPro" id="IPR013083">
    <property type="entry name" value="Znf_RING/FYVE/PHD"/>
</dbReference>
<keyword evidence="13 16" id="KW-0234">DNA repair</keyword>
<evidence type="ECO:0000256" key="15">
    <source>
        <dbReference type="PROSITE-ProRule" id="PRU00175"/>
    </source>
</evidence>
<feature type="domain" description="RING-type" evidence="17">
    <location>
        <begin position="192"/>
        <end position="232"/>
    </location>
</feature>
<dbReference type="GO" id="GO:0030915">
    <property type="term" value="C:Smc5-Smc6 complex"/>
    <property type="evidence" value="ECO:0007669"/>
    <property type="project" value="UniProtKB-UniRule"/>
</dbReference>
<dbReference type="Gene3D" id="3.30.40.10">
    <property type="entry name" value="Zinc/RING finger domain, C3HC4 (zinc finger)"/>
    <property type="match status" value="1"/>
</dbReference>
<evidence type="ECO:0000256" key="10">
    <source>
        <dbReference type="ARBA" id="ARBA00022786"/>
    </source>
</evidence>
<dbReference type="PANTHER" id="PTHR20973">
    <property type="entry name" value="NON-SMC ELEMENT 1-RELATED"/>
    <property type="match status" value="1"/>
</dbReference>
<evidence type="ECO:0000256" key="13">
    <source>
        <dbReference type="ARBA" id="ARBA00023204"/>
    </source>
</evidence>
<reference evidence="18" key="1">
    <citation type="submission" date="2015-11" db="EMBL/GenBank/DDBJ databases">
        <title>De novo transcriptome assembly of four potential Pierce s Disease insect vectors from Arizona vineyards.</title>
        <authorList>
            <person name="Tassone E.E."/>
        </authorList>
    </citation>
    <scope>NUCLEOTIDE SEQUENCE</scope>
</reference>
<proteinExistence type="inferred from homology"/>
<keyword evidence="14 16" id="KW-0539">Nucleus</keyword>
<dbReference type="InterPro" id="IPR011513">
    <property type="entry name" value="Nse1"/>
</dbReference>
<dbReference type="Gene3D" id="1.10.10.10">
    <property type="entry name" value="Winged helix-like DNA-binding domain superfamily/Winged helix DNA-binding domain"/>
    <property type="match status" value="1"/>
</dbReference>
<evidence type="ECO:0000256" key="8">
    <source>
        <dbReference type="ARBA" id="ARBA00022763"/>
    </source>
</evidence>
<keyword evidence="7 16" id="KW-0479">Metal-binding</keyword>
<evidence type="ECO:0000256" key="1">
    <source>
        <dbReference type="ARBA" id="ARBA00000900"/>
    </source>
</evidence>